<dbReference type="InterPro" id="IPR044479">
    <property type="entry name" value="LGALDH-like"/>
</dbReference>
<organism evidence="2 3">
    <name type="scientific">Geodia barretti</name>
    <name type="common">Barrett's horny sponge</name>
    <dbReference type="NCBI Taxonomy" id="519541"/>
    <lineage>
        <taxon>Eukaryota</taxon>
        <taxon>Metazoa</taxon>
        <taxon>Porifera</taxon>
        <taxon>Demospongiae</taxon>
        <taxon>Heteroscleromorpha</taxon>
        <taxon>Tetractinellida</taxon>
        <taxon>Astrophorina</taxon>
        <taxon>Geodiidae</taxon>
        <taxon>Geodia</taxon>
    </lineage>
</organism>
<dbReference type="CDD" id="cd19163">
    <property type="entry name" value="AKR_galDH"/>
    <property type="match status" value="1"/>
</dbReference>
<dbReference type="AlphaFoldDB" id="A0AA35WQR6"/>
<dbReference type="EMBL" id="CASHTH010002473">
    <property type="protein sequence ID" value="CAI8030368.1"/>
    <property type="molecule type" value="Genomic_DNA"/>
</dbReference>
<gene>
    <name evidence="2" type="ORF">GBAR_LOCUS17221</name>
</gene>
<dbReference type="Gene3D" id="3.20.20.100">
    <property type="entry name" value="NADP-dependent oxidoreductase domain"/>
    <property type="match status" value="1"/>
</dbReference>
<dbReference type="PANTHER" id="PTHR42686">
    <property type="entry name" value="GH17980P-RELATED"/>
    <property type="match status" value="1"/>
</dbReference>
<dbReference type="FunFam" id="3.20.20.100:FF:000011">
    <property type="entry name" value="Aldo/keto reductase"/>
    <property type="match status" value="1"/>
</dbReference>
<protein>
    <submittedName>
        <fullName evidence="2">L-galactose dehydrogenase</fullName>
    </submittedName>
</protein>
<evidence type="ECO:0000313" key="3">
    <source>
        <dbReference type="Proteomes" id="UP001174909"/>
    </source>
</evidence>
<proteinExistence type="predicted"/>
<dbReference type="GO" id="GO:0005829">
    <property type="term" value="C:cytosol"/>
    <property type="evidence" value="ECO:0007669"/>
    <property type="project" value="TreeGrafter"/>
</dbReference>
<sequence length="327" mass="36857">MKFRLLGRTGLKLSILGMGGSGFGNVYGNYNQETATHAVKEALDRGVNYIDTAYWYGQGQSELFLGRALRGIKRENFIVSTKVCRYEQDYPNMFDFSAETVNRSAYESLKRLQLDHIDILQIHDVEFAPSIATVLHETLPALQRLKDQGLCRYIGITGYPLSILRKITEESTIPIDCVLSYCRLTLNDTSLIDHFHYFNSRNVGLINASPIGMGLLTPNGVQPWHPASADIKSACAKAMEFCQEQGVDIAQLAINFSTSFKEITTTLVSMNDDVTVGNNIAATLNPLTKHEAHVRDCIIKKYFSPLKQRHWEGVEVEKYKKQLMQHK</sequence>
<evidence type="ECO:0000259" key="1">
    <source>
        <dbReference type="Pfam" id="PF00248"/>
    </source>
</evidence>
<dbReference type="InterPro" id="IPR036812">
    <property type="entry name" value="NAD(P)_OxRdtase_dom_sf"/>
</dbReference>
<reference evidence="2" key="1">
    <citation type="submission" date="2023-03" db="EMBL/GenBank/DDBJ databases">
        <authorList>
            <person name="Steffen K."/>
            <person name="Cardenas P."/>
        </authorList>
    </citation>
    <scope>NUCLEOTIDE SEQUENCE</scope>
</reference>
<dbReference type="GO" id="GO:0010349">
    <property type="term" value="F:L-galactose dehydrogenase activity"/>
    <property type="evidence" value="ECO:0007669"/>
    <property type="project" value="InterPro"/>
</dbReference>
<dbReference type="Proteomes" id="UP001174909">
    <property type="component" value="Unassembled WGS sequence"/>
</dbReference>
<dbReference type="PRINTS" id="PR00069">
    <property type="entry name" value="ALDKETRDTASE"/>
</dbReference>
<dbReference type="PANTHER" id="PTHR42686:SF1">
    <property type="entry name" value="GH17980P-RELATED"/>
    <property type="match status" value="1"/>
</dbReference>
<dbReference type="InterPro" id="IPR020471">
    <property type="entry name" value="AKR"/>
</dbReference>
<comment type="caution">
    <text evidence="2">The sequence shown here is derived from an EMBL/GenBank/DDBJ whole genome shotgun (WGS) entry which is preliminary data.</text>
</comment>
<keyword evidence="3" id="KW-1185">Reference proteome</keyword>
<dbReference type="SUPFAM" id="SSF51430">
    <property type="entry name" value="NAD(P)-linked oxidoreductase"/>
    <property type="match status" value="1"/>
</dbReference>
<feature type="domain" description="NADP-dependent oxidoreductase" evidence="1">
    <location>
        <begin position="16"/>
        <end position="291"/>
    </location>
</feature>
<dbReference type="Pfam" id="PF00248">
    <property type="entry name" value="Aldo_ket_red"/>
    <property type="match status" value="1"/>
</dbReference>
<evidence type="ECO:0000313" key="2">
    <source>
        <dbReference type="EMBL" id="CAI8030368.1"/>
    </source>
</evidence>
<name>A0AA35WQR6_GEOBA</name>
<accession>A0AA35WQR6</accession>
<dbReference type="InterPro" id="IPR023210">
    <property type="entry name" value="NADP_OxRdtase_dom"/>
</dbReference>